<reference evidence="2" key="1">
    <citation type="submission" date="2020-11" db="EMBL/GenBank/DDBJ databases">
        <authorList>
            <person name="Tran Van P."/>
        </authorList>
    </citation>
    <scope>NUCLEOTIDE SEQUENCE</scope>
</reference>
<dbReference type="Pfam" id="PF16201">
    <property type="entry name" value="NopRA1"/>
    <property type="match status" value="1"/>
</dbReference>
<evidence type="ECO:0000259" key="1">
    <source>
        <dbReference type="Pfam" id="PF16201"/>
    </source>
</evidence>
<sequence>MIIEDAIRQFLEEVDPEAGPKSIVDFFDKVKLSYGPNLLTDLVKHLRGPKDADEEVLQVLTLVFPPFNILGRTDELQNVADEFIRKCATQQPKHWAQLAAIISAMDSRNTKRLMSFCFSELFFASAVSHAEILQDEELKDVLENAMMAVLKDLGHADSKAVLRTLLSTANELSNFGCLRETFLNVPAPRMLMEVVKFGERRKRKNDGTFVTHPVNTELREVVMDIVVALSRYSEEAMQTYLFNFDVPLDNDSWDARLSSLFCFNPTLYLSWCESRLLKTKKGSDEWWLRVSYFSKLAWRMNKLQIFKFEPMSWLQQVNFEVQRSGPKVVHALTILSYLSAMSAEKRSLAKTIDFRFVAQNLCKASLPVRLRIAVTLIHVLKFPEEFVTDVAKSGLEELDAMISDADRAAFFEEFFKVMETLWRVRKFRDQGLLLKITNLFIEWDTKQEKDFLSLAALLSESSEDFNEFCCLFLACGKKIVEMETAAENAMPLLKKRLKKFRVPSKIDAASAVFFFASVEKVDSSNVKIAFKCLAFVAEMKCSREARILIYRRIADILQKSEKYETSFVAQFVHHWRRLKHSNLFTVLKPANVRDLRQLFALCSKTHVDEFGEFVCELLDSGVTDLKILSEVADLVTCPSIRPQVFRRVMEFATTEELVEWATRFGLQEMPGIDTLEKLKPFLLQSSENRSSAWASVVRQCYQAGLLADSEVSLLSAEDHPECRKLSLEFAIVNDAGSFSADCDVTQSLLKQMSVEDVEDALRKSLESLLRLRSVEAAEDVFEFVRVSNNTSCDALLEWVSRENLPALLELVLKILRGSATNGRLGLGSDMSAIERWLKLFSSESPLQQEFVVALLWYAVKRGDTSVAKTWIFSSLRKLYRGTLSILDQQTTRLVTKVQGNSETLVGLLKRRLWQQIDYEDSRTFARIEDKQVCKTRFPVWRTIEVAGEVLEGGSRDTKNYSTAETYDPEVFVYAVLSMLNDVESGLRPRHTVTTMFAYGFPAVAVACLSAKSDKVRFASACVIKRASEVVSQMSVAPILPKEWATFFDVISNSLASRSDSGQVLFPRVPQVWATFAAASCLTLNDPSNAVHKLVVKFCFRTTSLKLWASAPMTRLYNTRDSDPVDAVPGRKFVLDVAKHATFDWDSFEKTHIVKIFLSSFSFRSWNATETSDLMGFINRLVVNNVRRRPTLTRAVFDWGFAILLENRVGDVATTFASRFAEILWTTWTLFLHPFLAGRNFELVGESAEIELGLFADFVLCCALGASVLSSVSSDAEKELLLKLRIACHVIEQISGPEVKPLLKLGEGTWRKCFDHVFGPGKVSERTAQDLRLLVFIKEPKSWGNFGLDERCALQSALFP</sequence>
<dbReference type="EMBL" id="OA883427">
    <property type="protein sequence ID" value="CAD7278853.1"/>
    <property type="molecule type" value="Genomic_DNA"/>
</dbReference>
<evidence type="ECO:0000313" key="2">
    <source>
        <dbReference type="EMBL" id="CAD7278853.1"/>
    </source>
</evidence>
<gene>
    <name evidence="2" type="ORF">NMOB1V02_LOCUS6549</name>
</gene>
<feature type="domain" description="URB1 C-terminal" evidence="1">
    <location>
        <begin position="1002"/>
        <end position="1180"/>
    </location>
</feature>
<dbReference type="InterPro" id="IPR032436">
    <property type="entry name" value="URB1_C"/>
</dbReference>
<name>A0A7R9BNX6_9CRUS</name>
<keyword evidence="3" id="KW-1185">Reference proteome</keyword>
<accession>A0A7R9BNX6</accession>
<protein>
    <recommendedName>
        <fullName evidence="1">URB1 C-terminal domain-containing protein</fullName>
    </recommendedName>
</protein>
<dbReference type="SUPFAM" id="SSF48371">
    <property type="entry name" value="ARM repeat"/>
    <property type="match status" value="1"/>
</dbReference>
<organism evidence="2">
    <name type="scientific">Notodromas monacha</name>
    <dbReference type="NCBI Taxonomy" id="399045"/>
    <lineage>
        <taxon>Eukaryota</taxon>
        <taxon>Metazoa</taxon>
        <taxon>Ecdysozoa</taxon>
        <taxon>Arthropoda</taxon>
        <taxon>Crustacea</taxon>
        <taxon>Oligostraca</taxon>
        <taxon>Ostracoda</taxon>
        <taxon>Podocopa</taxon>
        <taxon>Podocopida</taxon>
        <taxon>Cypridocopina</taxon>
        <taxon>Cypridoidea</taxon>
        <taxon>Cyprididae</taxon>
        <taxon>Notodromas</taxon>
    </lineage>
</organism>
<dbReference type="InterPro" id="IPR016024">
    <property type="entry name" value="ARM-type_fold"/>
</dbReference>
<dbReference type="Proteomes" id="UP000678499">
    <property type="component" value="Unassembled WGS sequence"/>
</dbReference>
<evidence type="ECO:0000313" key="3">
    <source>
        <dbReference type="Proteomes" id="UP000678499"/>
    </source>
</evidence>
<dbReference type="EMBL" id="CAJPEX010001390">
    <property type="protein sequence ID" value="CAG0919005.1"/>
    <property type="molecule type" value="Genomic_DNA"/>
</dbReference>
<proteinExistence type="predicted"/>